<dbReference type="PRINTS" id="PR00300">
    <property type="entry name" value="CLPPROTEASEA"/>
</dbReference>
<dbReference type="EMBL" id="JALNTZ010003801">
    <property type="protein sequence ID" value="KAJ3615967.1"/>
    <property type="molecule type" value="Genomic_DNA"/>
</dbReference>
<dbReference type="InterPro" id="IPR036770">
    <property type="entry name" value="Ankyrin_rpt-contain_sf"/>
</dbReference>
<feature type="repeat" description="ANK" evidence="3">
    <location>
        <begin position="31"/>
        <end position="63"/>
    </location>
</feature>
<dbReference type="GO" id="GO:0005739">
    <property type="term" value="C:mitochondrion"/>
    <property type="evidence" value="ECO:0007669"/>
    <property type="project" value="TreeGrafter"/>
</dbReference>
<dbReference type="InterPro" id="IPR003593">
    <property type="entry name" value="AAA+_ATPase"/>
</dbReference>
<dbReference type="SMART" id="SM00248">
    <property type="entry name" value="ANK"/>
    <property type="match status" value="2"/>
</dbReference>
<dbReference type="GO" id="GO:0005524">
    <property type="term" value="F:ATP binding"/>
    <property type="evidence" value="ECO:0007669"/>
    <property type="project" value="UniProtKB-KW"/>
</dbReference>
<keyword evidence="3" id="KW-0040">ANK repeat</keyword>
<accession>A0AA38LZ09</accession>
<proteinExistence type="predicted"/>
<evidence type="ECO:0000256" key="3">
    <source>
        <dbReference type="PROSITE-ProRule" id="PRU00023"/>
    </source>
</evidence>
<keyword evidence="1" id="KW-0547">Nucleotide-binding</keyword>
<dbReference type="Gene3D" id="1.25.40.20">
    <property type="entry name" value="Ankyrin repeat-containing domain"/>
    <property type="match status" value="1"/>
</dbReference>
<dbReference type="InterPro" id="IPR002110">
    <property type="entry name" value="Ankyrin_rpt"/>
</dbReference>
<reference evidence="5" key="1">
    <citation type="journal article" date="2023" name="G3 (Bethesda)">
        <title>Whole genome assemblies of Zophobas morio and Tenebrio molitor.</title>
        <authorList>
            <person name="Kaur S."/>
            <person name="Stinson S.A."/>
            <person name="diCenzo G.C."/>
        </authorList>
    </citation>
    <scope>NUCLEOTIDE SEQUENCE</scope>
    <source>
        <strain evidence="5">QUZm001</strain>
    </source>
</reference>
<dbReference type="InterPro" id="IPR001270">
    <property type="entry name" value="ClpA/B"/>
</dbReference>
<dbReference type="Gene3D" id="3.40.50.300">
    <property type="entry name" value="P-loop containing nucleotide triphosphate hydrolases"/>
    <property type="match status" value="1"/>
</dbReference>
<organism evidence="5 6">
    <name type="scientific">Zophobas morio</name>
    <dbReference type="NCBI Taxonomy" id="2755281"/>
    <lineage>
        <taxon>Eukaryota</taxon>
        <taxon>Metazoa</taxon>
        <taxon>Ecdysozoa</taxon>
        <taxon>Arthropoda</taxon>
        <taxon>Hexapoda</taxon>
        <taxon>Insecta</taxon>
        <taxon>Pterygota</taxon>
        <taxon>Neoptera</taxon>
        <taxon>Endopterygota</taxon>
        <taxon>Coleoptera</taxon>
        <taxon>Polyphaga</taxon>
        <taxon>Cucujiformia</taxon>
        <taxon>Tenebrionidae</taxon>
        <taxon>Zophobas</taxon>
    </lineage>
</organism>
<dbReference type="PANTHER" id="PTHR11638:SF93">
    <property type="entry name" value="MITOCHONDRIAL DISAGGREGASE"/>
    <property type="match status" value="1"/>
</dbReference>
<keyword evidence="6" id="KW-1185">Reference proteome</keyword>
<dbReference type="CDD" id="cd19499">
    <property type="entry name" value="RecA-like_ClpB_Hsp104-like"/>
    <property type="match status" value="1"/>
</dbReference>
<feature type="repeat" description="ANK" evidence="3">
    <location>
        <begin position="98"/>
        <end position="130"/>
    </location>
</feature>
<comment type="caution">
    <text evidence="5">The sequence shown here is derived from an EMBL/GenBank/DDBJ whole genome shotgun (WGS) entry which is preliminary data.</text>
</comment>
<evidence type="ECO:0000259" key="4">
    <source>
        <dbReference type="SMART" id="SM00382"/>
    </source>
</evidence>
<dbReference type="Pfam" id="PF13857">
    <property type="entry name" value="Ank_5"/>
    <property type="match status" value="1"/>
</dbReference>
<dbReference type="Pfam" id="PF00023">
    <property type="entry name" value="Ank"/>
    <property type="match status" value="1"/>
</dbReference>
<protein>
    <recommendedName>
        <fullName evidence="4">AAA+ ATPase domain-containing protein</fullName>
    </recommendedName>
</protein>
<evidence type="ECO:0000256" key="2">
    <source>
        <dbReference type="ARBA" id="ARBA00022840"/>
    </source>
</evidence>
<dbReference type="GO" id="GO:0034605">
    <property type="term" value="P:cellular response to heat"/>
    <property type="evidence" value="ECO:0007669"/>
    <property type="project" value="TreeGrafter"/>
</dbReference>
<dbReference type="PROSITE" id="PS50088">
    <property type="entry name" value="ANK_REPEAT"/>
    <property type="match status" value="2"/>
</dbReference>
<dbReference type="InterPro" id="IPR027417">
    <property type="entry name" value="P-loop_NTPase"/>
</dbReference>
<sequence>MTNSAFQATKSIIYSPVIPCRGHDPNERHELGWTPLMVAVAIGNIDLVKLLLDKGADVNAEDNFFLPNFIRDMKTLTSILRVRLSEFSSEISPKSNTKGFTALHFAALLHHLEIVKLLLERGANPLIRTASGHLAVEYVDPHSSKNGVEILKLLESAATVYALRQEQEDLELRKKFPLEMRLKDSKNYIVGQEGAIGIVAATIRRKENGWQDEDRPLVFLFLGIGKTELAKRLAEYIHKSKPEAFIRIDMSEFQTKHEVSKFIGSPPGYVGYEEGGQLTEKLRKYPNAVVLFDEVEKAHPDILTIMLQLFDEGRLTDGRGKTVVCKDAIFIMTSNLAQEEIAAHCLQLREEAQLKNVDALKNINSAEFFSTNQTDIATPALLQVSKDFRDRVVRPILISHFRRNEFLGRINEIVYFLPFSEKELEELVEKELQKWKEKVYKIIYDSLMDADHFFTTDQAKARNNLEISWTKDVNKLLTAGYDVHYGARSLKFEVDRAVVNQLAALWEQGQWCTCIKL</sequence>
<dbReference type="Pfam" id="PF10431">
    <property type="entry name" value="ClpB_D2-small"/>
    <property type="match status" value="1"/>
</dbReference>
<dbReference type="InterPro" id="IPR003959">
    <property type="entry name" value="ATPase_AAA_core"/>
</dbReference>
<dbReference type="InterPro" id="IPR050130">
    <property type="entry name" value="ClpA_ClpB"/>
</dbReference>
<feature type="domain" description="AAA+ ATPase" evidence="4">
    <location>
        <begin position="215"/>
        <end position="356"/>
    </location>
</feature>
<evidence type="ECO:0000313" key="6">
    <source>
        <dbReference type="Proteomes" id="UP001168821"/>
    </source>
</evidence>
<dbReference type="GO" id="GO:0016887">
    <property type="term" value="F:ATP hydrolysis activity"/>
    <property type="evidence" value="ECO:0007669"/>
    <property type="project" value="InterPro"/>
</dbReference>
<name>A0AA38LZ09_9CUCU</name>
<evidence type="ECO:0000256" key="1">
    <source>
        <dbReference type="ARBA" id="ARBA00022741"/>
    </source>
</evidence>
<dbReference type="PANTHER" id="PTHR11638">
    <property type="entry name" value="ATP-DEPENDENT CLP PROTEASE"/>
    <property type="match status" value="1"/>
</dbReference>
<dbReference type="PROSITE" id="PS50297">
    <property type="entry name" value="ANK_REP_REGION"/>
    <property type="match status" value="2"/>
</dbReference>
<dbReference type="SMART" id="SM00382">
    <property type="entry name" value="AAA"/>
    <property type="match status" value="1"/>
</dbReference>
<dbReference type="SUPFAM" id="SSF48403">
    <property type="entry name" value="Ankyrin repeat"/>
    <property type="match status" value="1"/>
</dbReference>
<keyword evidence="2" id="KW-0067">ATP-binding</keyword>
<dbReference type="Proteomes" id="UP001168821">
    <property type="component" value="Unassembled WGS sequence"/>
</dbReference>
<evidence type="ECO:0000313" key="5">
    <source>
        <dbReference type="EMBL" id="KAJ3615967.1"/>
    </source>
</evidence>
<dbReference type="InterPro" id="IPR019489">
    <property type="entry name" value="Clp_ATPase_C"/>
</dbReference>
<gene>
    <name evidence="5" type="ORF">Zmor_012156</name>
</gene>
<dbReference type="SUPFAM" id="SSF52540">
    <property type="entry name" value="P-loop containing nucleoside triphosphate hydrolases"/>
    <property type="match status" value="1"/>
</dbReference>
<dbReference type="Pfam" id="PF07724">
    <property type="entry name" value="AAA_2"/>
    <property type="match status" value="1"/>
</dbReference>
<dbReference type="AlphaFoldDB" id="A0AA38LZ09"/>
<dbReference type="Gene3D" id="1.10.8.60">
    <property type="match status" value="1"/>
</dbReference>